<proteinExistence type="predicted"/>
<dbReference type="InterPro" id="IPR007813">
    <property type="entry name" value="PilN"/>
</dbReference>
<dbReference type="Proteomes" id="UP000229952">
    <property type="component" value="Unassembled WGS sequence"/>
</dbReference>
<accession>A0A2G9YY30</accession>
<evidence type="ECO:0000313" key="2">
    <source>
        <dbReference type="EMBL" id="PIP24174.1"/>
    </source>
</evidence>
<comment type="caution">
    <text evidence="2">The sequence shown here is derived from an EMBL/GenBank/DDBJ whole genome shotgun (WGS) entry which is preliminary data.</text>
</comment>
<evidence type="ECO:0000256" key="1">
    <source>
        <dbReference type="SAM" id="Phobius"/>
    </source>
</evidence>
<feature type="transmembrane region" description="Helical" evidence="1">
    <location>
        <begin position="21"/>
        <end position="43"/>
    </location>
</feature>
<evidence type="ECO:0008006" key="4">
    <source>
        <dbReference type="Google" id="ProtNLM"/>
    </source>
</evidence>
<evidence type="ECO:0000313" key="3">
    <source>
        <dbReference type="Proteomes" id="UP000229952"/>
    </source>
</evidence>
<gene>
    <name evidence="2" type="ORF">COX35_02040</name>
</gene>
<dbReference type="Pfam" id="PF05137">
    <property type="entry name" value="PilN"/>
    <property type="match status" value="1"/>
</dbReference>
<dbReference type="PANTHER" id="PTHR40278">
    <property type="entry name" value="DNA UTILIZATION PROTEIN HOFN"/>
    <property type="match status" value="1"/>
</dbReference>
<keyword evidence="1" id="KW-1133">Transmembrane helix</keyword>
<dbReference type="EMBL" id="PCRQ01000055">
    <property type="protein sequence ID" value="PIP24174.1"/>
    <property type="molecule type" value="Genomic_DNA"/>
</dbReference>
<protein>
    <recommendedName>
        <fullName evidence="4">Fimbrial assembly protein</fullName>
    </recommendedName>
</protein>
<keyword evidence="1" id="KW-0812">Transmembrane</keyword>
<sequence length="184" mass="21508">MINLLPRQNKEELSQEANWKIVMILGIDILAIFICLSLILYTINIFVSGEINSQKIIYEQRKKEFETPQMQTLQQSLITFNETLSRLDSFYQGRFKATKILEEISKTTPSGIYLTNLSISPKTVEEKKAECVLAGFSPTREDLILFKENLEREETIFEEVYFPPANWLKPTDINFTINFKIKWQ</sequence>
<dbReference type="InterPro" id="IPR052534">
    <property type="entry name" value="Extracell_DNA_Util/SecSys_Comp"/>
</dbReference>
<organism evidence="2 3">
    <name type="scientific">Candidatus Nealsonbacteria bacterium CG23_combo_of_CG06-09_8_20_14_all_37_18</name>
    <dbReference type="NCBI Taxonomy" id="1974720"/>
    <lineage>
        <taxon>Bacteria</taxon>
        <taxon>Candidatus Nealsoniibacteriota</taxon>
    </lineage>
</organism>
<keyword evidence="1" id="KW-0472">Membrane</keyword>
<dbReference type="PANTHER" id="PTHR40278:SF1">
    <property type="entry name" value="DNA UTILIZATION PROTEIN HOFN"/>
    <property type="match status" value="1"/>
</dbReference>
<name>A0A2G9YY30_9BACT</name>
<dbReference type="AlphaFoldDB" id="A0A2G9YY30"/>
<reference evidence="2 3" key="1">
    <citation type="submission" date="2017-09" db="EMBL/GenBank/DDBJ databases">
        <title>Depth-based differentiation of microbial function through sediment-hosted aquifers and enrichment of novel symbionts in the deep terrestrial subsurface.</title>
        <authorList>
            <person name="Probst A.J."/>
            <person name="Ladd B."/>
            <person name="Jarett J.K."/>
            <person name="Geller-Mcgrath D.E."/>
            <person name="Sieber C.M."/>
            <person name="Emerson J.B."/>
            <person name="Anantharaman K."/>
            <person name="Thomas B.C."/>
            <person name="Malmstrom R."/>
            <person name="Stieglmeier M."/>
            <person name="Klingl A."/>
            <person name="Woyke T."/>
            <person name="Ryan C.M."/>
            <person name="Banfield J.F."/>
        </authorList>
    </citation>
    <scope>NUCLEOTIDE SEQUENCE [LARGE SCALE GENOMIC DNA]</scope>
    <source>
        <strain evidence="2">CG23_combo_of_CG06-09_8_20_14_all_37_18</strain>
    </source>
</reference>